<dbReference type="Proteomes" id="UP001177003">
    <property type="component" value="Chromosome 4"/>
</dbReference>
<gene>
    <name evidence="3" type="ORF">LSALG_LOCUS18340</name>
</gene>
<keyword evidence="2" id="KW-0812">Transmembrane</keyword>
<dbReference type="PANTHER" id="PTHR15907">
    <property type="entry name" value="DUF614 FAMILY PROTEIN-RELATED"/>
    <property type="match status" value="1"/>
</dbReference>
<feature type="region of interest" description="Disordered" evidence="1">
    <location>
        <begin position="1"/>
        <end position="24"/>
    </location>
</feature>
<keyword evidence="2" id="KW-1133">Transmembrane helix</keyword>
<name>A0AA35YR33_LACSI</name>
<accession>A0AA35YR33</accession>
<organism evidence="3 4">
    <name type="scientific">Lactuca saligna</name>
    <name type="common">Willowleaf lettuce</name>
    <dbReference type="NCBI Taxonomy" id="75948"/>
    <lineage>
        <taxon>Eukaryota</taxon>
        <taxon>Viridiplantae</taxon>
        <taxon>Streptophyta</taxon>
        <taxon>Embryophyta</taxon>
        <taxon>Tracheophyta</taxon>
        <taxon>Spermatophyta</taxon>
        <taxon>Magnoliopsida</taxon>
        <taxon>eudicotyledons</taxon>
        <taxon>Gunneridae</taxon>
        <taxon>Pentapetalae</taxon>
        <taxon>asterids</taxon>
        <taxon>campanulids</taxon>
        <taxon>Asterales</taxon>
        <taxon>Asteraceae</taxon>
        <taxon>Cichorioideae</taxon>
        <taxon>Cichorieae</taxon>
        <taxon>Lactucinae</taxon>
        <taxon>Lactuca</taxon>
    </lineage>
</organism>
<proteinExistence type="predicted"/>
<feature type="transmembrane region" description="Helical" evidence="2">
    <location>
        <begin position="85"/>
        <end position="104"/>
    </location>
</feature>
<keyword evidence="2" id="KW-0472">Membrane</keyword>
<dbReference type="InterPro" id="IPR006461">
    <property type="entry name" value="PLAC_motif_containing"/>
</dbReference>
<dbReference type="EMBL" id="OX465080">
    <property type="protein sequence ID" value="CAI9278478.1"/>
    <property type="molecule type" value="Genomic_DNA"/>
</dbReference>
<keyword evidence="4" id="KW-1185">Reference proteome</keyword>
<reference evidence="3" key="1">
    <citation type="submission" date="2023-04" db="EMBL/GenBank/DDBJ databases">
        <authorList>
            <person name="Vijverberg K."/>
            <person name="Xiong W."/>
            <person name="Schranz E."/>
        </authorList>
    </citation>
    <scope>NUCLEOTIDE SEQUENCE</scope>
</reference>
<evidence type="ECO:0008006" key="5">
    <source>
        <dbReference type="Google" id="ProtNLM"/>
    </source>
</evidence>
<evidence type="ECO:0000256" key="2">
    <source>
        <dbReference type="SAM" id="Phobius"/>
    </source>
</evidence>
<dbReference type="NCBIfam" id="TIGR01571">
    <property type="entry name" value="A_thal_Cys_rich"/>
    <property type="match status" value="1"/>
</dbReference>
<evidence type="ECO:0000313" key="3">
    <source>
        <dbReference type="EMBL" id="CAI9278478.1"/>
    </source>
</evidence>
<evidence type="ECO:0000256" key="1">
    <source>
        <dbReference type="SAM" id="MobiDB-lite"/>
    </source>
</evidence>
<sequence length="173" mass="19267">MSSSDEIQPPSHGHSPATSPPAQYSTTGIPTPPIVSASQWSTGLFECDSDVSNCCITCWCPCIPLGQIAEITDKGSTSCVVHGTLYTILLVLTGCQWIYSCMYLSKMRQQYLLPEEPCNDCLVHFCCEPCAMCQEYRELKYRGFDMSLGWYGNMERQNGGVVMPEFASMEMKR</sequence>
<dbReference type="Pfam" id="PF04749">
    <property type="entry name" value="PLAC8"/>
    <property type="match status" value="1"/>
</dbReference>
<dbReference type="AlphaFoldDB" id="A0AA35YR33"/>
<evidence type="ECO:0000313" key="4">
    <source>
        <dbReference type="Proteomes" id="UP001177003"/>
    </source>
</evidence>
<protein>
    <recommendedName>
        <fullName evidence="5">Cell number regulator 10</fullName>
    </recommendedName>
</protein>